<dbReference type="OrthoDB" id="8194986at2759"/>
<dbReference type="Pfam" id="PF05699">
    <property type="entry name" value="Dimer_Tnp_hAT"/>
    <property type="match status" value="1"/>
</dbReference>
<feature type="domain" description="HAT C-terminal dimerisation" evidence="1">
    <location>
        <begin position="208"/>
        <end position="263"/>
    </location>
</feature>
<dbReference type="SUPFAM" id="SSF53098">
    <property type="entry name" value="Ribonuclease H-like"/>
    <property type="match status" value="1"/>
</dbReference>
<comment type="caution">
    <text evidence="2">The sequence shown here is derived from an EMBL/GenBank/DDBJ whole genome shotgun (WGS) entry which is preliminary data.</text>
</comment>
<dbReference type="GO" id="GO:0046983">
    <property type="term" value="F:protein dimerization activity"/>
    <property type="evidence" value="ECO:0007669"/>
    <property type="project" value="InterPro"/>
</dbReference>
<evidence type="ECO:0000259" key="1">
    <source>
        <dbReference type="Pfam" id="PF05699"/>
    </source>
</evidence>
<dbReference type="EMBL" id="KZ308571">
    <property type="protein sequence ID" value="KAG8231732.1"/>
    <property type="molecule type" value="Genomic_DNA"/>
</dbReference>
<evidence type="ECO:0000313" key="3">
    <source>
        <dbReference type="Proteomes" id="UP000792457"/>
    </source>
</evidence>
<proteinExistence type="predicted"/>
<protein>
    <recommendedName>
        <fullName evidence="1">HAT C-terminal dimerisation domain-containing protein</fullName>
    </recommendedName>
</protein>
<sequence length="290" mass="32310">MEACSQLNSMDRSTAGGAVWKQKCGGLPSSSAHTHAVLYFSHQSRIIHASVAFAKKHNVESHFQTIHGTFAKNYPENSEIRKKKQSVFVRPLSKSKNATTASFKIDHLLARKNKTFQDGESLKEAFLAGAESLFEGFSDKREIISAIQELHSLEPVASLFVNPITIHHEATETATTIARIISSEVGNLELEIVDLKNDVILQAHATDVDFWKRVEKDRFPLLRSVAYKIKSCFGSTYLCESLFSTMNIIKSKNRSRLTDSHLESSLRAGTSACVPNMQVLVDETQCKKSH</sequence>
<organism evidence="2 3">
    <name type="scientific">Ladona fulva</name>
    <name type="common">Scarce chaser dragonfly</name>
    <name type="synonym">Libellula fulva</name>
    <dbReference type="NCBI Taxonomy" id="123851"/>
    <lineage>
        <taxon>Eukaryota</taxon>
        <taxon>Metazoa</taxon>
        <taxon>Ecdysozoa</taxon>
        <taxon>Arthropoda</taxon>
        <taxon>Hexapoda</taxon>
        <taxon>Insecta</taxon>
        <taxon>Pterygota</taxon>
        <taxon>Palaeoptera</taxon>
        <taxon>Odonata</taxon>
        <taxon>Epiprocta</taxon>
        <taxon>Anisoptera</taxon>
        <taxon>Libelluloidea</taxon>
        <taxon>Libellulidae</taxon>
        <taxon>Ladona</taxon>
    </lineage>
</organism>
<reference evidence="2" key="2">
    <citation type="submission" date="2017-10" db="EMBL/GenBank/DDBJ databases">
        <title>Ladona fulva Genome sequencing and assembly.</title>
        <authorList>
            <person name="Murali S."/>
            <person name="Richards S."/>
            <person name="Bandaranaike D."/>
            <person name="Bellair M."/>
            <person name="Blankenburg K."/>
            <person name="Chao H."/>
            <person name="Dinh H."/>
            <person name="Doddapaneni H."/>
            <person name="Dugan-Rocha S."/>
            <person name="Elkadiri S."/>
            <person name="Gnanaolivu R."/>
            <person name="Hernandez B."/>
            <person name="Skinner E."/>
            <person name="Javaid M."/>
            <person name="Lee S."/>
            <person name="Li M."/>
            <person name="Ming W."/>
            <person name="Munidasa M."/>
            <person name="Muniz J."/>
            <person name="Nguyen L."/>
            <person name="Hughes D."/>
            <person name="Osuji N."/>
            <person name="Pu L.-L."/>
            <person name="Puazo M."/>
            <person name="Qu C."/>
            <person name="Quiroz J."/>
            <person name="Raj R."/>
            <person name="Weissenberger G."/>
            <person name="Xin Y."/>
            <person name="Zou X."/>
            <person name="Han Y."/>
            <person name="Worley K."/>
            <person name="Muzny D."/>
            <person name="Gibbs R."/>
        </authorList>
    </citation>
    <scope>NUCLEOTIDE SEQUENCE</scope>
    <source>
        <strain evidence="2">Sampled in the wild</strain>
    </source>
</reference>
<keyword evidence="3" id="KW-1185">Reference proteome</keyword>
<gene>
    <name evidence="2" type="ORF">J437_LFUL012039</name>
</gene>
<reference evidence="2" key="1">
    <citation type="submission" date="2013-04" db="EMBL/GenBank/DDBJ databases">
        <authorList>
            <person name="Qu J."/>
            <person name="Murali S.C."/>
            <person name="Bandaranaike D."/>
            <person name="Bellair M."/>
            <person name="Blankenburg K."/>
            <person name="Chao H."/>
            <person name="Dinh H."/>
            <person name="Doddapaneni H."/>
            <person name="Downs B."/>
            <person name="Dugan-Rocha S."/>
            <person name="Elkadiri S."/>
            <person name="Gnanaolivu R.D."/>
            <person name="Hernandez B."/>
            <person name="Javaid M."/>
            <person name="Jayaseelan J.C."/>
            <person name="Lee S."/>
            <person name="Li M."/>
            <person name="Ming W."/>
            <person name="Munidasa M."/>
            <person name="Muniz J."/>
            <person name="Nguyen L."/>
            <person name="Ongeri F."/>
            <person name="Osuji N."/>
            <person name="Pu L.-L."/>
            <person name="Puazo M."/>
            <person name="Qu C."/>
            <person name="Quiroz J."/>
            <person name="Raj R."/>
            <person name="Weissenberger G."/>
            <person name="Xin Y."/>
            <person name="Zou X."/>
            <person name="Han Y."/>
            <person name="Richards S."/>
            <person name="Worley K."/>
            <person name="Muzny D."/>
            <person name="Gibbs R."/>
        </authorList>
    </citation>
    <scope>NUCLEOTIDE SEQUENCE</scope>
    <source>
        <strain evidence="2">Sampled in the wild</strain>
    </source>
</reference>
<dbReference type="Proteomes" id="UP000792457">
    <property type="component" value="Unassembled WGS sequence"/>
</dbReference>
<dbReference type="InterPro" id="IPR008906">
    <property type="entry name" value="HATC_C_dom"/>
</dbReference>
<dbReference type="PANTHER" id="PTHR45913">
    <property type="entry name" value="EPM2A-INTERACTING PROTEIN 1"/>
    <property type="match status" value="1"/>
</dbReference>
<dbReference type="AlphaFoldDB" id="A0A8K0KC70"/>
<dbReference type="PANTHER" id="PTHR45913:SF21">
    <property type="entry name" value="DUF4371 DOMAIN-CONTAINING PROTEIN"/>
    <property type="match status" value="1"/>
</dbReference>
<dbReference type="InterPro" id="IPR012337">
    <property type="entry name" value="RNaseH-like_sf"/>
</dbReference>
<evidence type="ECO:0000313" key="2">
    <source>
        <dbReference type="EMBL" id="KAG8231732.1"/>
    </source>
</evidence>
<accession>A0A8K0KC70</accession>
<name>A0A8K0KC70_LADFU</name>